<dbReference type="PANTHER" id="PTHR10642:SF26">
    <property type="entry name" value="RIBONUCLEASE H1"/>
    <property type="match status" value="1"/>
</dbReference>
<evidence type="ECO:0000256" key="3">
    <source>
        <dbReference type="ARBA" id="ARBA00005300"/>
    </source>
</evidence>
<dbReference type="GO" id="GO:0043137">
    <property type="term" value="P:DNA replication, removal of RNA primer"/>
    <property type="evidence" value="ECO:0007669"/>
    <property type="project" value="TreeGrafter"/>
</dbReference>
<reference evidence="12" key="1">
    <citation type="submission" date="2019-08" db="EMBL/GenBank/DDBJ databases">
        <authorList>
            <person name="Kucharzyk K."/>
            <person name="Murdoch R.W."/>
            <person name="Higgins S."/>
            <person name="Loffler F."/>
        </authorList>
    </citation>
    <scope>NUCLEOTIDE SEQUENCE</scope>
</reference>
<dbReference type="NCBIfam" id="NF001236">
    <property type="entry name" value="PRK00203.1"/>
    <property type="match status" value="1"/>
</dbReference>
<feature type="domain" description="RNase H type-1" evidence="11">
    <location>
        <begin position="77"/>
        <end position="221"/>
    </location>
</feature>
<evidence type="ECO:0000256" key="6">
    <source>
        <dbReference type="ARBA" id="ARBA00022722"/>
    </source>
</evidence>
<organism evidence="12">
    <name type="scientific">bioreactor metagenome</name>
    <dbReference type="NCBI Taxonomy" id="1076179"/>
    <lineage>
        <taxon>unclassified sequences</taxon>
        <taxon>metagenomes</taxon>
        <taxon>ecological metagenomes</taxon>
    </lineage>
</organism>
<dbReference type="CDD" id="cd09278">
    <property type="entry name" value="RNase_HI_prokaryote_like"/>
    <property type="match status" value="1"/>
</dbReference>
<sequence>MSGLLAQAYPESATSRITNSCSVSFCRFPASTVAGPQGLVPLSLGMDNLILRSCPTFCQELAWLTTTGLYITIRPMMYNQIEIYTDGGCLGNPGPGGWAYVLKADGAFEKESSGSERDTTNNRMELTAVIEALKACRPLGAKAIVINTDSQYVKNGITSWIKKWKVNGWRTAAKDPVKNKEYWVELDRLNASLPVQWNWVKGHAGIEGNERCDQLVRQAMDALV</sequence>
<evidence type="ECO:0000256" key="4">
    <source>
        <dbReference type="ARBA" id="ARBA00011245"/>
    </source>
</evidence>
<dbReference type="InterPro" id="IPR012337">
    <property type="entry name" value="RNaseH-like_sf"/>
</dbReference>
<evidence type="ECO:0000256" key="2">
    <source>
        <dbReference type="ARBA" id="ARBA00001946"/>
    </source>
</evidence>
<evidence type="ECO:0000256" key="8">
    <source>
        <dbReference type="ARBA" id="ARBA00022759"/>
    </source>
</evidence>
<dbReference type="Pfam" id="PF00075">
    <property type="entry name" value="RNase_H"/>
    <property type="match status" value="1"/>
</dbReference>
<dbReference type="AlphaFoldDB" id="A0A644XUS9"/>
<dbReference type="GO" id="GO:0046872">
    <property type="term" value="F:metal ion binding"/>
    <property type="evidence" value="ECO:0007669"/>
    <property type="project" value="UniProtKB-KW"/>
</dbReference>
<keyword evidence="9 12" id="KW-0378">Hydrolase</keyword>
<evidence type="ECO:0000256" key="5">
    <source>
        <dbReference type="ARBA" id="ARBA00012180"/>
    </source>
</evidence>
<name>A0A644XUS9_9ZZZZ</name>
<evidence type="ECO:0000256" key="9">
    <source>
        <dbReference type="ARBA" id="ARBA00022801"/>
    </source>
</evidence>
<dbReference type="Gene3D" id="3.30.420.10">
    <property type="entry name" value="Ribonuclease H-like superfamily/Ribonuclease H"/>
    <property type="match status" value="1"/>
</dbReference>
<comment type="similarity">
    <text evidence="3">Belongs to the RNase H family.</text>
</comment>
<keyword evidence="10" id="KW-0460">Magnesium</keyword>
<evidence type="ECO:0000256" key="1">
    <source>
        <dbReference type="ARBA" id="ARBA00000077"/>
    </source>
</evidence>
<dbReference type="GO" id="GO:0003676">
    <property type="term" value="F:nucleic acid binding"/>
    <property type="evidence" value="ECO:0007669"/>
    <property type="project" value="InterPro"/>
</dbReference>
<dbReference type="InterPro" id="IPR022892">
    <property type="entry name" value="RNaseHI"/>
</dbReference>
<comment type="subunit">
    <text evidence="4">Monomer.</text>
</comment>
<evidence type="ECO:0000256" key="7">
    <source>
        <dbReference type="ARBA" id="ARBA00022723"/>
    </source>
</evidence>
<dbReference type="EMBL" id="VSSQ01003282">
    <property type="protein sequence ID" value="MPM19970.1"/>
    <property type="molecule type" value="Genomic_DNA"/>
</dbReference>
<dbReference type="InterPro" id="IPR050092">
    <property type="entry name" value="RNase_H"/>
</dbReference>
<dbReference type="EC" id="3.1.26.4" evidence="5"/>
<comment type="catalytic activity">
    <reaction evidence="1">
        <text>Endonucleolytic cleavage to 5'-phosphomonoester.</text>
        <dbReference type="EC" id="3.1.26.4"/>
    </reaction>
</comment>
<keyword evidence="8" id="KW-0255">Endonuclease</keyword>
<evidence type="ECO:0000313" key="12">
    <source>
        <dbReference type="EMBL" id="MPM19970.1"/>
    </source>
</evidence>
<evidence type="ECO:0000259" key="11">
    <source>
        <dbReference type="PROSITE" id="PS50879"/>
    </source>
</evidence>
<keyword evidence="7" id="KW-0479">Metal-binding</keyword>
<evidence type="ECO:0000256" key="10">
    <source>
        <dbReference type="ARBA" id="ARBA00022842"/>
    </source>
</evidence>
<proteinExistence type="inferred from homology"/>
<accession>A0A644XUS9</accession>
<dbReference type="InterPro" id="IPR036397">
    <property type="entry name" value="RNaseH_sf"/>
</dbReference>
<dbReference type="GO" id="GO:0004523">
    <property type="term" value="F:RNA-DNA hybrid ribonuclease activity"/>
    <property type="evidence" value="ECO:0007669"/>
    <property type="project" value="UniProtKB-EC"/>
</dbReference>
<keyword evidence="6" id="KW-0540">Nuclease</keyword>
<comment type="caution">
    <text evidence="12">The sequence shown here is derived from an EMBL/GenBank/DDBJ whole genome shotgun (WGS) entry which is preliminary data.</text>
</comment>
<comment type="cofactor">
    <cofactor evidence="2">
        <name>Mg(2+)</name>
        <dbReference type="ChEBI" id="CHEBI:18420"/>
    </cofactor>
</comment>
<dbReference type="HAMAP" id="MF_00042">
    <property type="entry name" value="RNase_H"/>
    <property type="match status" value="1"/>
</dbReference>
<gene>
    <name evidence="12" type="primary">rnhA_20</name>
    <name evidence="12" type="ORF">SDC9_66397</name>
</gene>
<dbReference type="PANTHER" id="PTHR10642">
    <property type="entry name" value="RIBONUCLEASE H1"/>
    <property type="match status" value="1"/>
</dbReference>
<dbReference type="SUPFAM" id="SSF53098">
    <property type="entry name" value="Ribonuclease H-like"/>
    <property type="match status" value="1"/>
</dbReference>
<dbReference type="PROSITE" id="PS50879">
    <property type="entry name" value="RNASE_H_1"/>
    <property type="match status" value="1"/>
</dbReference>
<protein>
    <recommendedName>
        <fullName evidence="5">ribonuclease H</fullName>
        <ecNumber evidence="5">3.1.26.4</ecNumber>
    </recommendedName>
</protein>
<dbReference type="InterPro" id="IPR002156">
    <property type="entry name" value="RNaseH_domain"/>
</dbReference>